<dbReference type="GO" id="GO:1990281">
    <property type="term" value="C:efflux pump complex"/>
    <property type="evidence" value="ECO:0007669"/>
    <property type="project" value="TreeGrafter"/>
</dbReference>
<dbReference type="RefSeq" id="WP_091812835.1">
    <property type="nucleotide sequence ID" value="NZ_FOCW01000001.1"/>
</dbReference>
<feature type="domain" description="Multidrug resistance protein MdtA-like barrel-sandwich hybrid" evidence="3">
    <location>
        <begin position="68"/>
        <end position="218"/>
    </location>
</feature>
<dbReference type="InterPro" id="IPR058625">
    <property type="entry name" value="MdtA-like_BSH"/>
</dbReference>
<dbReference type="Proteomes" id="UP000199531">
    <property type="component" value="Unassembled WGS sequence"/>
</dbReference>
<evidence type="ECO:0000313" key="4">
    <source>
        <dbReference type="EMBL" id="SEN01537.1"/>
    </source>
</evidence>
<dbReference type="GO" id="GO:0015562">
    <property type="term" value="F:efflux transmembrane transporter activity"/>
    <property type="evidence" value="ECO:0007669"/>
    <property type="project" value="TreeGrafter"/>
</dbReference>
<dbReference type="EMBL" id="FOCW01000001">
    <property type="protein sequence ID" value="SEN01537.1"/>
    <property type="molecule type" value="Genomic_DNA"/>
</dbReference>
<evidence type="ECO:0000259" key="3">
    <source>
        <dbReference type="Pfam" id="PF25917"/>
    </source>
</evidence>
<gene>
    <name evidence="4" type="ORF">SAMN02745977_00159</name>
</gene>
<accession>A0A1H8D4W8</accession>
<keyword evidence="2" id="KW-0472">Membrane</keyword>
<dbReference type="Gene3D" id="2.40.30.170">
    <property type="match status" value="1"/>
</dbReference>
<sequence length="384" mass="41179">MQLKLPVRGRTLGLALVVLVLVAVFAWVGLRSGPLAPVPATVARVESRAIAPGLYGIGTVQARYTYRIGPTYAGRLKRVDVNAGDAVQAGQVLGEMDPVDLDQRIQAQEAALRRAEAAQREAQARQTFARGQARRYRDLYAAEASSRELAEAKQQELQVADAAVSSSGSEAARLRAERSALQAQRSNLRLVAPVAGLVAARSADPGTTVVAGQAVLEVIDPASLWINTRFDQVHAGGLAAQLPARIVLRSRSGEPMDGVVQLVEPRADQVTEETLAKVVFKQAPTVLPPIGELAEVTVLLPQQPALPVIPNAAVRKLNAQTGVWVPDGNGVRFVPVRLGKADLDGWVQVLEGLKANDEVVVYSERALTERSRIQRVERIQGVRA</sequence>
<dbReference type="NCBIfam" id="TIGR01730">
    <property type="entry name" value="RND_mfp"/>
    <property type="match status" value="1"/>
</dbReference>
<protein>
    <submittedName>
        <fullName evidence="4">RND family efflux transporter, MFP subunit</fullName>
    </submittedName>
</protein>
<dbReference type="PANTHER" id="PTHR30469">
    <property type="entry name" value="MULTIDRUG RESISTANCE PROTEIN MDTA"/>
    <property type="match status" value="1"/>
</dbReference>
<keyword evidence="2" id="KW-1133">Transmembrane helix</keyword>
<dbReference type="OrthoDB" id="9806939at2"/>
<dbReference type="Pfam" id="PF25917">
    <property type="entry name" value="BSH_RND"/>
    <property type="match status" value="1"/>
</dbReference>
<feature type="transmembrane region" description="Helical" evidence="2">
    <location>
        <begin position="12"/>
        <end position="30"/>
    </location>
</feature>
<name>A0A1H8D4W8_9BURK</name>
<dbReference type="Gene3D" id="2.40.50.100">
    <property type="match status" value="1"/>
</dbReference>
<evidence type="ECO:0000256" key="1">
    <source>
        <dbReference type="ARBA" id="ARBA00009477"/>
    </source>
</evidence>
<proteinExistence type="inferred from homology"/>
<dbReference type="InterPro" id="IPR006143">
    <property type="entry name" value="RND_pump_MFP"/>
</dbReference>
<keyword evidence="2" id="KW-0812">Transmembrane</keyword>
<dbReference type="STRING" id="1121117.SAMN02745977_00159"/>
<reference evidence="4 5" key="1">
    <citation type="submission" date="2016-10" db="EMBL/GenBank/DDBJ databases">
        <authorList>
            <person name="de Groot N.N."/>
        </authorList>
    </citation>
    <scope>NUCLEOTIDE SEQUENCE [LARGE SCALE GENOMIC DNA]</scope>
    <source>
        <strain evidence="4 5">DSM 15123</strain>
    </source>
</reference>
<organism evidence="4 5">
    <name type="scientific">Brachymonas denitrificans DSM 15123</name>
    <dbReference type="NCBI Taxonomy" id="1121117"/>
    <lineage>
        <taxon>Bacteria</taxon>
        <taxon>Pseudomonadati</taxon>
        <taxon>Pseudomonadota</taxon>
        <taxon>Betaproteobacteria</taxon>
        <taxon>Burkholderiales</taxon>
        <taxon>Comamonadaceae</taxon>
        <taxon>Brachymonas</taxon>
    </lineage>
</organism>
<comment type="similarity">
    <text evidence="1">Belongs to the membrane fusion protein (MFP) (TC 8.A.1) family.</text>
</comment>
<keyword evidence="5" id="KW-1185">Reference proteome</keyword>
<dbReference type="SUPFAM" id="SSF111369">
    <property type="entry name" value="HlyD-like secretion proteins"/>
    <property type="match status" value="1"/>
</dbReference>
<evidence type="ECO:0000256" key="2">
    <source>
        <dbReference type="SAM" id="Phobius"/>
    </source>
</evidence>
<dbReference type="PANTHER" id="PTHR30469:SF15">
    <property type="entry name" value="HLYD FAMILY OF SECRETION PROTEINS"/>
    <property type="match status" value="1"/>
</dbReference>
<evidence type="ECO:0000313" key="5">
    <source>
        <dbReference type="Proteomes" id="UP000199531"/>
    </source>
</evidence>
<dbReference type="Gene3D" id="2.40.420.20">
    <property type="match status" value="1"/>
</dbReference>
<dbReference type="AlphaFoldDB" id="A0A1H8D4W8"/>
<dbReference type="Gene3D" id="1.10.287.470">
    <property type="entry name" value="Helix hairpin bin"/>
    <property type="match status" value="1"/>
</dbReference>